<comment type="caution">
    <text evidence="4">The sequence shown here is derived from an EMBL/GenBank/DDBJ whole genome shotgun (WGS) entry which is preliminary data.</text>
</comment>
<keyword evidence="2" id="KW-0732">Signal</keyword>
<dbReference type="Proteomes" id="UP001254848">
    <property type="component" value="Unassembled WGS sequence"/>
</dbReference>
<dbReference type="Gene3D" id="3.40.50.2300">
    <property type="match status" value="2"/>
</dbReference>
<dbReference type="PANTHER" id="PTHR30483:SF6">
    <property type="entry name" value="PERIPLASMIC BINDING PROTEIN OF ABC TRANSPORTER FOR NATURAL AMINO ACIDS"/>
    <property type="match status" value="1"/>
</dbReference>
<evidence type="ECO:0000256" key="1">
    <source>
        <dbReference type="ARBA" id="ARBA00010062"/>
    </source>
</evidence>
<dbReference type="EMBL" id="JAUOZS010000001">
    <property type="protein sequence ID" value="MDT8900865.1"/>
    <property type="molecule type" value="Genomic_DNA"/>
</dbReference>
<organism evidence="4 5">
    <name type="scientific">Anaeroselena agilis</name>
    <dbReference type="NCBI Taxonomy" id="3063788"/>
    <lineage>
        <taxon>Bacteria</taxon>
        <taxon>Bacillati</taxon>
        <taxon>Bacillota</taxon>
        <taxon>Negativicutes</taxon>
        <taxon>Acetonemataceae</taxon>
        <taxon>Anaeroselena</taxon>
    </lineage>
</organism>
<name>A0ABU3NWS9_9FIRM</name>
<evidence type="ECO:0000313" key="4">
    <source>
        <dbReference type="EMBL" id="MDT8900865.1"/>
    </source>
</evidence>
<keyword evidence="5" id="KW-1185">Reference proteome</keyword>
<dbReference type="Pfam" id="PF13458">
    <property type="entry name" value="Peripla_BP_6"/>
    <property type="match status" value="1"/>
</dbReference>
<protein>
    <submittedName>
        <fullName evidence="4">ABC transporter substrate-binding protein</fullName>
    </submittedName>
</protein>
<dbReference type="PANTHER" id="PTHR30483">
    <property type="entry name" value="LEUCINE-SPECIFIC-BINDING PROTEIN"/>
    <property type="match status" value="1"/>
</dbReference>
<dbReference type="InterPro" id="IPR028081">
    <property type="entry name" value="Leu-bd"/>
</dbReference>
<evidence type="ECO:0000256" key="2">
    <source>
        <dbReference type="ARBA" id="ARBA00022729"/>
    </source>
</evidence>
<dbReference type="RefSeq" id="WP_413779397.1">
    <property type="nucleotide sequence ID" value="NZ_JAUOZS010000001.1"/>
</dbReference>
<dbReference type="CDD" id="cd06347">
    <property type="entry name" value="PBP1_ABC_LivK_ligand_binding-like"/>
    <property type="match status" value="1"/>
</dbReference>
<sequence>MRKSRLHSSLFYGLAVVLIGAVTCFSPVGAAAAGATSSAAATIRIGGNFDLSGRCAYIGEMVMSGAKLAFKEANDAGGMIGRKIEFIPLDNAFDKAKAAVVMKSLAARGDVSAVLGCLTATNTSAAYTIAEQNRMPLISPSAGNYLLTGNDGKVKAYAFRTCFLDIKQADLMALFALEDLGAKTAAIVFDDKVDLFRAMAFYFEKSFTDAGGKIVAKEQVGSSGEVSQENIAQIRQAEPEVIFMPMDYREGGQGIRCLRESGIGVPLLGPDLWFTQRIVAYAGEEALNNIYYVSYFAPSDKLPKLDAFMFAFAKEFKRPADIYAAMGYEAAGVLIEAIKKAGSADPEDIRTALEGIETEGLLGTIRIEAANHDVVRPMTIDRFVEGQGFAYRLFKP</sequence>
<comment type="similarity">
    <text evidence="1">Belongs to the leucine-binding protein family.</text>
</comment>
<proteinExistence type="inferred from homology"/>
<evidence type="ECO:0000259" key="3">
    <source>
        <dbReference type="Pfam" id="PF13458"/>
    </source>
</evidence>
<feature type="domain" description="Leucine-binding protein" evidence="3">
    <location>
        <begin position="42"/>
        <end position="381"/>
    </location>
</feature>
<evidence type="ECO:0000313" key="5">
    <source>
        <dbReference type="Proteomes" id="UP001254848"/>
    </source>
</evidence>
<reference evidence="4 5" key="1">
    <citation type="submission" date="2023-07" db="EMBL/GenBank/DDBJ databases">
        <title>The novel representative of Negativicutes class, Anaeroselena agilis gen. nov. sp. nov.</title>
        <authorList>
            <person name="Prokofeva M.I."/>
            <person name="Elcheninov A.G."/>
            <person name="Klyukina A."/>
            <person name="Kublanov I.V."/>
            <person name="Frolov E.N."/>
            <person name="Podosokorskaya O.A."/>
        </authorList>
    </citation>
    <scope>NUCLEOTIDE SEQUENCE [LARGE SCALE GENOMIC DNA]</scope>
    <source>
        <strain evidence="4 5">4137-cl</strain>
    </source>
</reference>
<gene>
    <name evidence="4" type="ORF">Q4T40_06410</name>
</gene>
<dbReference type="InterPro" id="IPR051010">
    <property type="entry name" value="BCAA_transport"/>
</dbReference>
<dbReference type="InterPro" id="IPR028082">
    <property type="entry name" value="Peripla_BP_I"/>
</dbReference>
<accession>A0ABU3NWS9</accession>
<dbReference type="SUPFAM" id="SSF53822">
    <property type="entry name" value="Periplasmic binding protein-like I"/>
    <property type="match status" value="1"/>
</dbReference>